<accession>A0A133ZF50</accession>
<dbReference type="Proteomes" id="UP000070394">
    <property type="component" value="Unassembled WGS sequence"/>
</dbReference>
<keyword evidence="4" id="KW-1185">Reference proteome</keyword>
<dbReference type="PANTHER" id="PTHR33055">
    <property type="entry name" value="TRANSPOSASE FOR INSERTION SEQUENCE ELEMENT IS1111A"/>
    <property type="match status" value="1"/>
</dbReference>
<feature type="domain" description="Transposase IS116/IS110/IS902 C-terminal" evidence="2">
    <location>
        <begin position="261"/>
        <end position="345"/>
    </location>
</feature>
<dbReference type="OrthoDB" id="9815354at2"/>
<gene>
    <name evidence="3" type="ORF">HMPREF1866_02403</name>
</gene>
<comment type="caution">
    <text evidence="3">The sequence shown here is derived from an EMBL/GenBank/DDBJ whole genome shotgun (WGS) entry which is preliminary data.</text>
</comment>
<dbReference type="RefSeq" id="WP_060931978.1">
    <property type="nucleotide sequence ID" value="NZ_KQ959845.1"/>
</dbReference>
<dbReference type="PANTHER" id="PTHR33055:SF15">
    <property type="entry name" value="TRANSPOSASE-RELATED"/>
    <property type="match status" value="1"/>
</dbReference>
<feature type="domain" description="Transposase IS110-like N-terminal" evidence="1">
    <location>
        <begin position="9"/>
        <end position="155"/>
    </location>
</feature>
<dbReference type="AlphaFoldDB" id="A0A133ZF50"/>
<dbReference type="EMBL" id="LSDA01000135">
    <property type="protein sequence ID" value="KXB54067.1"/>
    <property type="molecule type" value="Genomic_DNA"/>
</dbReference>
<dbReference type="PATRIC" id="fig|467210.3.peg.2376"/>
<proteinExistence type="predicted"/>
<dbReference type="InterPro" id="IPR002525">
    <property type="entry name" value="Transp_IS110-like_N"/>
</dbReference>
<evidence type="ECO:0000313" key="4">
    <source>
        <dbReference type="Proteomes" id="UP000070394"/>
    </source>
</evidence>
<dbReference type="GO" id="GO:0003677">
    <property type="term" value="F:DNA binding"/>
    <property type="evidence" value="ECO:0007669"/>
    <property type="project" value="InterPro"/>
</dbReference>
<sequence>MKVTYPTCCGVDVHKSFLVATIIKTTGGIEPSYQKKRFSKFNNSILDFKSWLLENECHDVCMESTGKYWVSVFNLLEDQINVTIANPKWVKAVKGNKDDTKDSKWIGDLFRLGLVKGSYIPCKSIRILREYTRYRYKLVSCRSSEKNRYQNALTVCNVALDSVVSDIFGKSSSSIIDYLLEQSGTTINHEEIASKLLKRLKSKEDVVIESIEGYQMTDAQKYRMRLVRAHIDYITAEINDVDKQIESLISSFPDYVKAIRFLTTIPGVKHDSAITIISEIGIDMSQFCNSKRLCCWAGLTHGNNESAGKKKSVRITRAGVYLKPALVQCAHAAVKSDESPYYKKKYESLVKLRGKKRAIIAIARMILTDIYRMLSTGEAWNPSDLYKIDMPAPLAEKQKAKAIKQAKKLLQKEDLLPPDEPLASWSIY</sequence>
<dbReference type="GO" id="GO:0006313">
    <property type="term" value="P:DNA transposition"/>
    <property type="evidence" value="ECO:0007669"/>
    <property type="project" value="InterPro"/>
</dbReference>
<dbReference type="Pfam" id="PF01548">
    <property type="entry name" value="DEDD_Tnp_IS110"/>
    <property type="match status" value="1"/>
</dbReference>
<organism evidence="3 4">
    <name type="scientific">Lachnoanaerobaculum saburreum</name>
    <dbReference type="NCBI Taxonomy" id="467210"/>
    <lineage>
        <taxon>Bacteria</taxon>
        <taxon>Bacillati</taxon>
        <taxon>Bacillota</taxon>
        <taxon>Clostridia</taxon>
        <taxon>Lachnospirales</taxon>
        <taxon>Lachnospiraceae</taxon>
        <taxon>Lachnoanaerobaculum</taxon>
    </lineage>
</organism>
<dbReference type="InterPro" id="IPR047650">
    <property type="entry name" value="Transpos_IS110"/>
</dbReference>
<name>A0A133ZF50_9FIRM</name>
<evidence type="ECO:0000259" key="1">
    <source>
        <dbReference type="Pfam" id="PF01548"/>
    </source>
</evidence>
<evidence type="ECO:0000313" key="3">
    <source>
        <dbReference type="EMBL" id="KXB54067.1"/>
    </source>
</evidence>
<dbReference type="GO" id="GO:0004803">
    <property type="term" value="F:transposase activity"/>
    <property type="evidence" value="ECO:0007669"/>
    <property type="project" value="InterPro"/>
</dbReference>
<dbReference type="NCBIfam" id="NF033542">
    <property type="entry name" value="transpos_IS110"/>
    <property type="match status" value="1"/>
</dbReference>
<dbReference type="InterPro" id="IPR003346">
    <property type="entry name" value="Transposase_20"/>
</dbReference>
<reference evidence="4" key="1">
    <citation type="submission" date="2016-01" db="EMBL/GenBank/DDBJ databases">
        <authorList>
            <person name="Mitreva M."/>
            <person name="Pepin K.H."/>
            <person name="Mihindukulasuriya K.A."/>
            <person name="Fulton R."/>
            <person name="Fronick C."/>
            <person name="O'Laughlin M."/>
            <person name="Miner T."/>
            <person name="Herter B."/>
            <person name="Rosa B.A."/>
            <person name="Cordes M."/>
            <person name="Tomlinson C."/>
            <person name="Wollam A."/>
            <person name="Palsikar V.B."/>
            <person name="Mardis E.R."/>
            <person name="Wilson R.K."/>
        </authorList>
    </citation>
    <scope>NUCLEOTIDE SEQUENCE [LARGE SCALE GENOMIC DNA]</scope>
    <source>
        <strain evidence="4">DNF00896</strain>
    </source>
</reference>
<evidence type="ECO:0000259" key="2">
    <source>
        <dbReference type="Pfam" id="PF02371"/>
    </source>
</evidence>
<dbReference type="Pfam" id="PF02371">
    <property type="entry name" value="Transposase_20"/>
    <property type="match status" value="1"/>
</dbReference>
<protein>
    <submittedName>
        <fullName evidence="3">Transposase, IS116/IS110/IS902 family</fullName>
    </submittedName>
</protein>